<name>A0ABR2SSE7_9ROSI</name>
<reference evidence="1 2" key="1">
    <citation type="journal article" date="2024" name="G3 (Bethesda)">
        <title>Genome assembly of Hibiscus sabdariffa L. provides insights into metabolisms of medicinal natural products.</title>
        <authorList>
            <person name="Kim T."/>
        </authorList>
    </citation>
    <scope>NUCLEOTIDE SEQUENCE [LARGE SCALE GENOMIC DNA]</scope>
    <source>
        <strain evidence="1">TK-2024</strain>
        <tissue evidence="1">Old leaves</tissue>
    </source>
</reference>
<evidence type="ECO:0000313" key="1">
    <source>
        <dbReference type="EMBL" id="KAK9028198.1"/>
    </source>
</evidence>
<gene>
    <name evidence="1" type="ORF">V6N11_068009</name>
</gene>
<proteinExistence type="predicted"/>
<dbReference type="EMBL" id="JBBPBN010000012">
    <property type="protein sequence ID" value="KAK9028198.1"/>
    <property type="molecule type" value="Genomic_DNA"/>
</dbReference>
<dbReference type="Proteomes" id="UP001396334">
    <property type="component" value="Unassembled WGS sequence"/>
</dbReference>
<accession>A0ABR2SSE7</accession>
<evidence type="ECO:0000313" key="2">
    <source>
        <dbReference type="Proteomes" id="UP001396334"/>
    </source>
</evidence>
<keyword evidence="2" id="KW-1185">Reference proteome</keyword>
<protein>
    <submittedName>
        <fullName evidence="1">Uncharacterized protein</fullName>
    </submittedName>
</protein>
<organism evidence="1 2">
    <name type="scientific">Hibiscus sabdariffa</name>
    <name type="common">roselle</name>
    <dbReference type="NCBI Taxonomy" id="183260"/>
    <lineage>
        <taxon>Eukaryota</taxon>
        <taxon>Viridiplantae</taxon>
        <taxon>Streptophyta</taxon>
        <taxon>Embryophyta</taxon>
        <taxon>Tracheophyta</taxon>
        <taxon>Spermatophyta</taxon>
        <taxon>Magnoliopsida</taxon>
        <taxon>eudicotyledons</taxon>
        <taxon>Gunneridae</taxon>
        <taxon>Pentapetalae</taxon>
        <taxon>rosids</taxon>
        <taxon>malvids</taxon>
        <taxon>Malvales</taxon>
        <taxon>Malvaceae</taxon>
        <taxon>Malvoideae</taxon>
        <taxon>Hibiscus</taxon>
    </lineage>
</organism>
<comment type="caution">
    <text evidence="1">The sequence shown here is derived from an EMBL/GenBank/DDBJ whole genome shotgun (WGS) entry which is preliminary data.</text>
</comment>
<sequence length="161" mass="17981">MFKGIVATCDKAWAPSSGKLPKGFIEHGYNEAPEEIEEENAIDDVHMLRQSGKRKTSKQTGGVARLSMQIDKLCSATDNMRIATSILTPVMDPFGIPQAVKILGEMLEEIPEESDLYHFALELIANKDKQIVFLSIHPRVRVWCLKKGMKKSLKLSSLLDP</sequence>